<dbReference type="Proteomes" id="UP000192578">
    <property type="component" value="Unassembled WGS sequence"/>
</dbReference>
<protein>
    <submittedName>
        <fullName evidence="3">Uncharacterized protein</fullName>
    </submittedName>
</protein>
<evidence type="ECO:0000313" key="4">
    <source>
        <dbReference type="Proteomes" id="UP000192578"/>
    </source>
</evidence>
<dbReference type="OrthoDB" id="10628690at2759"/>
<feature type="region of interest" description="Disordered" evidence="2">
    <location>
        <begin position="1"/>
        <end position="32"/>
    </location>
</feature>
<sequence length="340" mass="38308">MDAEEASLEEHGQEEELEDGLQGESPRKRSRKKFHFSIELDNQLIKAASEENPYIHTGKDTFTAWENVAKRMDEIAGTTDLLPRTCRDRLERLLAYLDQDSPLLKGPTEFEAESQERIQLLQDMRNLRKESAKKTGQPITPLRVKPRPLLKGASEEKAVARRSQRITAYNIPTRIAPDGSGGQQLQGISTSSGTTILYTYAATPVDAGSVDATTTLAFDAHGNSIPASVDSVQHEHSNHGDRQLLINGGTPQERSIVAELLECRRLELESRNKELEVRGQEAAVQRMKLEQKTKQWEAEQKERALLEKERKERLALETEERKLVLALMKKHMFPNGDAAH</sequence>
<name>A0A1W0WL37_HYPEX</name>
<dbReference type="AlphaFoldDB" id="A0A1W0WL37"/>
<gene>
    <name evidence="3" type="ORF">BV898_09858</name>
</gene>
<feature type="compositionally biased region" description="Acidic residues" evidence="2">
    <location>
        <begin position="1"/>
        <end position="21"/>
    </location>
</feature>
<dbReference type="EMBL" id="MTYJ01000080">
    <property type="protein sequence ID" value="OQV15935.1"/>
    <property type="molecule type" value="Genomic_DNA"/>
</dbReference>
<organism evidence="3 4">
    <name type="scientific">Hypsibius exemplaris</name>
    <name type="common">Freshwater tardigrade</name>
    <dbReference type="NCBI Taxonomy" id="2072580"/>
    <lineage>
        <taxon>Eukaryota</taxon>
        <taxon>Metazoa</taxon>
        <taxon>Ecdysozoa</taxon>
        <taxon>Tardigrada</taxon>
        <taxon>Eutardigrada</taxon>
        <taxon>Parachela</taxon>
        <taxon>Hypsibioidea</taxon>
        <taxon>Hypsibiidae</taxon>
        <taxon>Hypsibius</taxon>
    </lineage>
</organism>
<accession>A0A1W0WL37</accession>
<keyword evidence="4" id="KW-1185">Reference proteome</keyword>
<proteinExistence type="predicted"/>
<evidence type="ECO:0000256" key="1">
    <source>
        <dbReference type="SAM" id="Coils"/>
    </source>
</evidence>
<evidence type="ECO:0000256" key="2">
    <source>
        <dbReference type="SAM" id="MobiDB-lite"/>
    </source>
</evidence>
<comment type="caution">
    <text evidence="3">The sequence shown here is derived from an EMBL/GenBank/DDBJ whole genome shotgun (WGS) entry which is preliminary data.</text>
</comment>
<feature type="coiled-coil region" evidence="1">
    <location>
        <begin position="258"/>
        <end position="321"/>
    </location>
</feature>
<evidence type="ECO:0000313" key="3">
    <source>
        <dbReference type="EMBL" id="OQV15935.1"/>
    </source>
</evidence>
<keyword evidence="1" id="KW-0175">Coiled coil</keyword>
<reference evidence="4" key="1">
    <citation type="submission" date="2017-01" db="EMBL/GenBank/DDBJ databases">
        <title>Comparative genomics of anhydrobiosis in the tardigrade Hypsibius dujardini.</title>
        <authorList>
            <person name="Yoshida Y."/>
            <person name="Koutsovoulos G."/>
            <person name="Laetsch D."/>
            <person name="Stevens L."/>
            <person name="Kumar S."/>
            <person name="Horikawa D."/>
            <person name="Ishino K."/>
            <person name="Komine S."/>
            <person name="Tomita M."/>
            <person name="Blaxter M."/>
            <person name="Arakawa K."/>
        </authorList>
    </citation>
    <scope>NUCLEOTIDE SEQUENCE [LARGE SCALE GENOMIC DNA]</scope>
    <source>
        <strain evidence="4">Z151</strain>
    </source>
</reference>